<evidence type="ECO:0000259" key="1">
    <source>
        <dbReference type="PROSITE" id="PS50296"/>
    </source>
</evidence>
<dbReference type="InterPro" id="IPR001950">
    <property type="entry name" value="SUI1"/>
</dbReference>
<name>A0A0G2ERX3_PHACM</name>
<dbReference type="InterPro" id="IPR039759">
    <property type="entry name" value="eIF2D_SUI1"/>
</dbReference>
<dbReference type="GO" id="GO:0003743">
    <property type="term" value="F:translation initiation factor activity"/>
    <property type="evidence" value="ECO:0007669"/>
    <property type="project" value="InterPro"/>
</dbReference>
<dbReference type="Gene3D" id="3.10.400.20">
    <property type="match status" value="1"/>
</dbReference>
<reference evidence="2 3" key="2">
    <citation type="submission" date="2015-05" db="EMBL/GenBank/DDBJ databases">
        <authorList>
            <person name="Morales-Cruz A."/>
            <person name="Amrine K.C."/>
            <person name="Cantu D."/>
        </authorList>
    </citation>
    <scope>NUCLEOTIDE SEQUENCE [LARGE SCALE GENOMIC DNA]</scope>
    <source>
        <strain evidence="2">UCRPC4</strain>
    </source>
</reference>
<sequence>MGKREQRLYPTVYTLWHNPELVPLLHTPRYVVEKLHGGADLMTPGLARGPPFPNGATRNAIVGVASLDQPSVPLFVGICEIDISILEKVQGAKGHAVKGVHWVGDEIWNWSEVGSGGRQPPNEIAGWDEEDVSGAVNGVQTLSLEAQECDEDEEEVDGGAPLDELETRNGLADAKAPMVNQIDPDEVAEVIEERELTTKEIDDAFHKAFLYGIYSAKQSGSPPHYGIEFPIQPSPLVSQLIQPYLPVFSAAQAQQYSIKKTSWKNTKKFIKHLEKQNLCLSKDRNGGETVILDVDFDDRQVKDFVPYRLPKSKVPVDKPKNAGISSPVSGTDSSVGQKLNIQTVYRASAKLVPDLIPSKADYYTSSEITAYLKTYLENSELLGKGSSPRFAKLDPFLANNVLGSNSSAADTNALAAGEITRDALARRILEDRHLCSPYWVLLRDNQKWSSADTTLPKPKAGSLPQVVVTIEKRTGTKVVSKVANAEIFGINPELLANELQKKCASSTSVGQLVGGKPGMLEVLVQGDQRATIEKELARRGIDRRWVDINDKTKKKKN</sequence>
<keyword evidence="3" id="KW-1185">Reference proteome</keyword>
<dbReference type="GO" id="GO:0001731">
    <property type="term" value="P:formation of translation preinitiation complex"/>
    <property type="evidence" value="ECO:0007669"/>
    <property type="project" value="InterPro"/>
</dbReference>
<organism evidence="2 3">
    <name type="scientific">Phaeomoniella chlamydospora</name>
    <name type="common">Phaeoacremonium chlamydosporum</name>
    <dbReference type="NCBI Taxonomy" id="158046"/>
    <lineage>
        <taxon>Eukaryota</taxon>
        <taxon>Fungi</taxon>
        <taxon>Dikarya</taxon>
        <taxon>Ascomycota</taxon>
        <taxon>Pezizomycotina</taxon>
        <taxon>Eurotiomycetes</taxon>
        <taxon>Chaetothyriomycetidae</taxon>
        <taxon>Phaeomoniellales</taxon>
        <taxon>Phaeomoniellaceae</taxon>
        <taxon>Phaeomoniella</taxon>
    </lineage>
</organism>
<evidence type="ECO:0000313" key="3">
    <source>
        <dbReference type="Proteomes" id="UP000053317"/>
    </source>
</evidence>
<dbReference type="Pfam" id="PF01253">
    <property type="entry name" value="SUI1"/>
    <property type="match status" value="1"/>
</dbReference>
<gene>
    <name evidence="2" type="ORF">UCRPC4_g02262</name>
</gene>
<evidence type="ECO:0000313" key="2">
    <source>
        <dbReference type="EMBL" id="KKY24896.1"/>
    </source>
</evidence>
<dbReference type="InterPro" id="IPR057429">
    <property type="entry name" value="WH_eIF2D"/>
</dbReference>
<comment type="caution">
    <text evidence="2">The sequence shown here is derived from an EMBL/GenBank/DDBJ whole genome shotgun (WGS) entry which is preliminary data.</text>
</comment>
<dbReference type="InterPro" id="IPR036877">
    <property type="entry name" value="SUI1_dom_sf"/>
</dbReference>
<dbReference type="FunFam" id="3.30.780.10:FF:000008">
    <property type="entry name" value="eukaryotic translation initiation factor 2D"/>
    <property type="match status" value="1"/>
</dbReference>
<dbReference type="PANTHER" id="PTHR12217:SF4">
    <property type="entry name" value="EUKARYOTIC TRANSLATION INITIATION FACTOR 2D"/>
    <property type="match status" value="1"/>
</dbReference>
<dbReference type="CDD" id="cd21156">
    <property type="entry name" value="PUA_eIF2d-like"/>
    <property type="match status" value="1"/>
</dbReference>
<dbReference type="Pfam" id="PF25304">
    <property type="entry name" value="WHD_eIF2D"/>
    <property type="match status" value="1"/>
</dbReference>
<dbReference type="Pfam" id="PF26292">
    <property type="entry name" value="PUA_elF2D"/>
    <property type="match status" value="1"/>
</dbReference>
<dbReference type="Gene3D" id="3.30.780.10">
    <property type="entry name" value="SUI1-like domain"/>
    <property type="match status" value="1"/>
</dbReference>
<dbReference type="PROSITE" id="PS50296">
    <property type="entry name" value="SUI1"/>
    <property type="match status" value="1"/>
</dbReference>
<reference evidence="2 3" key="1">
    <citation type="submission" date="2015-05" db="EMBL/GenBank/DDBJ databases">
        <title>Distinctive expansion of gene families associated with plant cell wall degradation and secondary metabolism in the genomes of grapevine trunk pathogens.</title>
        <authorList>
            <person name="Lawrence D.P."/>
            <person name="Travadon R."/>
            <person name="Rolshausen P.E."/>
            <person name="Baumgartner K."/>
        </authorList>
    </citation>
    <scope>NUCLEOTIDE SEQUENCE [LARGE SCALE GENOMIC DNA]</scope>
    <source>
        <strain evidence="2">UCRPC4</strain>
    </source>
</reference>
<feature type="domain" description="SUI1" evidence="1">
    <location>
        <begin position="466"/>
        <end position="540"/>
    </location>
</feature>
<dbReference type="SUPFAM" id="SSF88697">
    <property type="entry name" value="PUA domain-like"/>
    <property type="match status" value="1"/>
</dbReference>
<dbReference type="CDD" id="cd11608">
    <property type="entry name" value="eIF2D_C"/>
    <property type="match status" value="1"/>
</dbReference>
<protein>
    <submittedName>
        <fullName evidence="2">Putative rna binding protein ligatin</fullName>
    </submittedName>
</protein>
<dbReference type="PANTHER" id="PTHR12217">
    <property type="entry name" value="EUKARYOTIC TRANSLATION INITIATION FACTOR 2D"/>
    <property type="match status" value="1"/>
</dbReference>
<dbReference type="InterPro" id="IPR048248">
    <property type="entry name" value="PUA_eIF2d-like"/>
</dbReference>
<accession>A0A0G2ERX3</accession>
<dbReference type="Proteomes" id="UP000053317">
    <property type="component" value="Unassembled WGS sequence"/>
</dbReference>
<proteinExistence type="predicted"/>
<dbReference type="OrthoDB" id="199771at2759"/>
<dbReference type="AlphaFoldDB" id="A0A0G2ERX3"/>
<dbReference type="EMBL" id="LCWF01000055">
    <property type="protein sequence ID" value="KKY24896.1"/>
    <property type="molecule type" value="Genomic_DNA"/>
</dbReference>
<dbReference type="InterPro" id="IPR039757">
    <property type="entry name" value="EIF2D"/>
</dbReference>
<dbReference type="SUPFAM" id="SSF55159">
    <property type="entry name" value="eIF1-like"/>
    <property type="match status" value="1"/>
</dbReference>
<dbReference type="InterPro" id="IPR015947">
    <property type="entry name" value="PUA-like_sf"/>
</dbReference>